<gene>
    <name evidence="2" type="ORF">ILYODFUR_017280</name>
</gene>
<sequence length="104" mass="11692">MSPLIFSLFCSKTSPPSSACFLDSPKLLLLTDPADHHHFCRRFPSLLSDITFFSPPASLPFFLFLFVTCFAFCHPVCFSGLSGLIWTNYVRTEYSDHSTFGPKS</sequence>
<keyword evidence="3" id="KW-1185">Reference proteome</keyword>
<accession>A0ABV0TJL6</accession>
<comment type="caution">
    <text evidence="2">The sequence shown here is derived from an EMBL/GenBank/DDBJ whole genome shotgun (WGS) entry which is preliminary data.</text>
</comment>
<dbReference type="EMBL" id="JAHRIQ010036373">
    <property type="protein sequence ID" value="MEQ2233004.1"/>
    <property type="molecule type" value="Genomic_DNA"/>
</dbReference>
<feature type="transmembrane region" description="Helical" evidence="1">
    <location>
        <begin position="61"/>
        <end position="86"/>
    </location>
</feature>
<protein>
    <submittedName>
        <fullName evidence="2">Uncharacterized protein</fullName>
    </submittedName>
</protein>
<evidence type="ECO:0000256" key="1">
    <source>
        <dbReference type="SAM" id="Phobius"/>
    </source>
</evidence>
<keyword evidence="1" id="KW-1133">Transmembrane helix</keyword>
<organism evidence="2 3">
    <name type="scientific">Ilyodon furcidens</name>
    <name type="common">goldbreast splitfin</name>
    <dbReference type="NCBI Taxonomy" id="33524"/>
    <lineage>
        <taxon>Eukaryota</taxon>
        <taxon>Metazoa</taxon>
        <taxon>Chordata</taxon>
        <taxon>Craniata</taxon>
        <taxon>Vertebrata</taxon>
        <taxon>Euteleostomi</taxon>
        <taxon>Actinopterygii</taxon>
        <taxon>Neopterygii</taxon>
        <taxon>Teleostei</taxon>
        <taxon>Neoteleostei</taxon>
        <taxon>Acanthomorphata</taxon>
        <taxon>Ovalentaria</taxon>
        <taxon>Atherinomorphae</taxon>
        <taxon>Cyprinodontiformes</taxon>
        <taxon>Goodeidae</taxon>
        <taxon>Ilyodon</taxon>
    </lineage>
</organism>
<name>A0ABV0TJL6_9TELE</name>
<dbReference type="Proteomes" id="UP001482620">
    <property type="component" value="Unassembled WGS sequence"/>
</dbReference>
<evidence type="ECO:0000313" key="3">
    <source>
        <dbReference type="Proteomes" id="UP001482620"/>
    </source>
</evidence>
<keyword evidence="1" id="KW-0812">Transmembrane</keyword>
<proteinExistence type="predicted"/>
<keyword evidence="1" id="KW-0472">Membrane</keyword>
<reference evidence="2 3" key="1">
    <citation type="submission" date="2021-06" db="EMBL/GenBank/DDBJ databases">
        <authorList>
            <person name="Palmer J.M."/>
        </authorList>
    </citation>
    <scope>NUCLEOTIDE SEQUENCE [LARGE SCALE GENOMIC DNA]</scope>
    <source>
        <strain evidence="3">if_2019</strain>
        <tissue evidence="2">Muscle</tissue>
    </source>
</reference>
<evidence type="ECO:0000313" key="2">
    <source>
        <dbReference type="EMBL" id="MEQ2233004.1"/>
    </source>
</evidence>